<evidence type="ECO:0000313" key="3">
    <source>
        <dbReference type="Proteomes" id="UP000775872"/>
    </source>
</evidence>
<evidence type="ECO:0000256" key="1">
    <source>
        <dbReference type="SAM" id="MobiDB-lite"/>
    </source>
</evidence>
<feature type="compositionally biased region" description="Polar residues" evidence="1">
    <location>
        <begin position="33"/>
        <end position="45"/>
    </location>
</feature>
<protein>
    <submittedName>
        <fullName evidence="2">Uncharacterized protein</fullName>
    </submittedName>
</protein>
<gene>
    <name evidence="2" type="ORF">CSOL1703_00007063</name>
</gene>
<proteinExistence type="predicted"/>
<feature type="region of interest" description="Disordered" evidence="1">
    <location>
        <begin position="647"/>
        <end position="713"/>
    </location>
</feature>
<reference evidence="2 3" key="2">
    <citation type="submission" date="2021-10" db="EMBL/GenBank/DDBJ databases">
        <authorList>
            <person name="Piombo E."/>
        </authorList>
    </citation>
    <scope>NUCLEOTIDE SEQUENCE [LARGE SCALE GENOMIC DNA]</scope>
</reference>
<organism evidence="2 3">
    <name type="scientific">Clonostachys solani</name>
    <dbReference type="NCBI Taxonomy" id="160281"/>
    <lineage>
        <taxon>Eukaryota</taxon>
        <taxon>Fungi</taxon>
        <taxon>Dikarya</taxon>
        <taxon>Ascomycota</taxon>
        <taxon>Pezizomycotina</taxon>
        <taxon>Sordariomycetes</taxon>
        <taxon>Hypocreomycetidae</taxon>
        <taxon>Hypocreales</taxon>
        <taxon>Bionectriaceae</taxon>
        <taxon>Clonostachys</taxon>
    </lineage>
</organism>
<feature type="compositionally biased region" description="Basic and acidic residues" evidence="1">
    <location>
        <begin position="654"/>
        <end position="675"/>
    </location>
</feature>
<comment type="caution">
    <text evidence="2">The sequence shown here is derived from an EMBL/GenBank/DDBJ whole genome shotgun (WGS) entry which is preliminary data.</text>
</comment>
<feature type="compositionally biased region" description="Polar residues" evidence="1">
    <location>
        <begin position="64"/>
        <end position="73"/>
    </location>
</feature>
<feature type="region of interest" description="Disordered" evidence="1">
    <location>
        <begin position="33"/>
        <end position="130"/>
    </location>
</feature>
<feature type="compositionally biased region" description="Basic and acidic residues" evidence="1">
    <location>
        <begin position="53"/>
        <end position="63"/>
    </location>
</feature>
<accession>A0A9N9ZKL7</accession>
<dbReference type="OrthoDB" id="191139at2759"/>
<dbReference type="Proteomes" id="UP000775872">
    <property type="component" value="Unassembled WGS sequence"/>
</dbReference>
<reference evidence="3" key="1">
    <citation type="submission" date="2019-06" db="EMBL/GenBank/DDBJ databases">
        <authorList>
            <person name="Broberg M."/>
        </authorList>
    </citation>
    <scope>NUCLEOTIDE SEQUENCE [LARGE SCALE GENOMIC DNA]</scope>
</reference>
<dbReference type="AlphaFoldDB" id="A0A9N9ZKL7"/>
<dbReference type="EMBL" id="CABFOC020000074">
    <property type="protein sequence ID" value="CAH0057288.1"/>
    <property type="molecule type" value="Genomic_DNA"/>
</dbReference>
<feature type="compositionally biased region" description="Polar residues" evidence="1">
    <location>
        <begin position="90"/>
        <end position="101"/>
    </location>
</feature>
<evidence type="ECO:0000313" key="2">
    <source>
        <dbReference type="EMBL" id="CAH0057288.1"/>
    </source>
</evidence>
<feature type="compositionally biased region" description="Basic and acidic residues" evidence="1">
    <location>
        <begin position="110"/>
        <end position="130"/>
    </location>
</feature>
<name>A0A9N9ZKL7_9HYPO</name>
<keyword evidence="3" id="KW-1185">Reference proteome</keyword>
<sequence>MTKPKYFIGAMGNLYDASGRRLFLPTKVEDANAQASSTARRNGQNRGAPILRLRPDDVGKGTEQETQIGSLEQSRGEITDTAPEVPDTPDSVTGDTPSIHQPMTFPDGPWIRHPDEINEDRISGSEGMRDDITIEENRRRHKERLNKLLSQPIAARRKSFRRILWNMNLPQAVDMTNTDGVDEELVDLMVERWYANAPIYLQPGMAVPPGMRDRYHHDWSWNARGVYYRHYYLPEWVTGDHSLWVPTLNRVDWDDRSEEPRRMRAKTFLRHALDNGQWRKSEYAWEADAWNDVFGRMRNDPAISADKHEYYTVRSAAHPVSCLSMDQSKFITRIPDATFGLATFQPKQYQNAIASYDLDAKRLQALALHRNCGLLSDPRWGDSSLVFPFAIYEAKGWGGDPREARRQACSAAVAYLDLLDALVRHPGTEGKRDGAYQTTESRSSQVFALTSFGAHWHVLVGYRRPRLVREYAKRAGMSQNVYRIWSGRISTERKAWELLSIVDQIHEWGVTVHRDFVIRHLKPWHEFCKRSYVNDVEAMHSVLDQSVPWDGRVLQVGLPAWTQHLTTDAQSKLQQTADELFREAYRKYRPETRQKGDSFSPFFSCVLGNCGPFPGYPMSSPEETVRHYRICHEVEFDTRFTRQLYDSFDEEGERTDGERREEKAADEEGREETKDCPTAAGLSCDPTGQKKRVHTEDDNSEAPGPSTHKKARL</sequence>